<dbReference type="PRINTS" id="PR00111">
    <property type="entry name" value="ABHYDROLASE"/>
</dbReference>
<sequence length="290" mass="32682">MKSQDKLIQQLSSSIESGFFMHENLKLHYIKTGKGNPLILLHGATMGWGQWVPNIDSLAQSFTVFALDLPGAGLSTKIDFQKYSFNKAFIDSIIQFIHYYSLTNIRVIGHSTGGLIACHLVSSLPQVKSVVLVNPVGLGGKTPLPFRLLSLPGFASLLTKVLIGKSKKKLKFFLTEPLYQKKSISDTFVDYVFESSSSKEWLGPLHLISIMTSLKGIKKKFMALDKIGKTDKKILLIWGQYDDTFDLKEVQENIKFFPHVRLSIMKDTAHVPNMERSKEFNEIVLPFLEK</sequence>
<evidence type="ECO:0000313" key="2">
    <source>
        <dbReference type="EMBL" id="OGK51993.1"/>
    </source>
</evidence>
<dbReference type="PANTHER" id="PTHR46438">
    <property type="entry name" value="ALPHA/BETA-HYDROLASES SUPERFAMILY PROTEIN"/>
    <property type="match status" value="1"/>
</dbReference>
<feature type="domain" description="AB hydrolase-1" evidence="1">
    <location>
        <begin position="36"/>
        <end position="155"/>
    </location>
</feature>
<dbReference type="InterPro" id="IPR029058">
    <property type="entry name" value="AB_hydrolase_fold"/>
</dbReference>
<dbReference type="Gene3D" id="3.40.50.1820">
    <property type="entry name" value="alpha/beta hydrolase"/>
    <property type="match status" value="1"/>
</dbReference>
<evidence type="ECO:0000313" key="3">
    <source>
        <dbReference type="Proteomes" id="UP000176480"/>
    </source>
</evidence>
<comment type="caution">
    <text evidence="2">The sequence shown here is derived from an EMBL/GenBank/DDBJ whole genome shotgun (WGS) entry which is preliminary data.</text>
</comment>
<protein>
    <recommendedName>
        <fullName evidence="1">AB hydrolase-1 domain-containing protein</fullName>
    </recommendedName>
</protein>
<dbReference type="AlphaFoldDB" id="A0A1F7J8R1"/>
<dbReference type="InterPro" id="IPR000073">
    <property type="entry name" value="AB_hydrolase_1"/>
</dbReference>
<name>A0A1F7J8R1_9BACT</name>
<accession>A0A1F7J8R1</accession>
<gene>
    <name evidence="2" type="ORF">A2966_04290</name>
</gene>
<dbReference type="Pfam" id="PF00561">
    <property type="entry name" value="Abhydrolase_1"/>
    <property type="match status" value="1"/>
</dbReference>
<reference evidence="2 3" key="1">
    <citation type="journal article" date="2016" name="Nat. Commun.">
        <title>Thousands of microbial genomes shed light on interconnected biogeochemical processes in an aquifer system.</title>
        <authorList>
            <person name="Anantharaman K."/>
            <person name="Brown C.T."/>
            <person name="Hug L.A."/>
            <person name="Sharon I."/>
            <person name="Castelle C.J."/>
            <person name="Probst A.J."/>
            <person name="Thomas B.C."/>
            <person name="Singh A."/>
            <person name="Wilkins M.J."/>
            <person name="Karaoz U."/>
            <person name="Brodie E.L."/>
            <person name="Williams K.H."/>
            <person name="Hubbard S.S."/>
            <person name="Banfield J.F."/>
        </authorList>
    </citation>
    <scope>NUCLEOTIDE SEQUENCE [LARGE SCALE GENOMIC DNA]</scope>
</reference>
<dbReference type="STRING" id="1802067.A2966_04290"/>
<dbReference type="Proteomes" id="UP000176480">
    <property type="component" value="Unassembled WGS sequence"/>
</dbReference>
<organism evidence="2 3">
    <name type="scientific">Candidatus Roizmanbacteria bacterium RIFCSPLOWO2_01_FULL_41_22</name>
    <dbReference type="NCBI Taxonomy" id="1802067"/>
    <lineage>
        <taxon>Bacteria</taxon>
        <taxon>Candidatus Roizmaniibacteriota</taxon>
    </lineage>
</organism>
<proteinExistence type="predicted"/>
<evidence type="ECO:0000259" key="1">
    <source>
        <dbReference type="Pfam" id="PF00561"/>
    </source>
</evidence>
<dbReference type="SUPFAM" id="SSF53474">
    <property type="entry name" value="alpha/beta-Hydrolases"/>
    <property type="match status" value="1"/>
</dbReference>
<dbReference type="EMBL" id="MGAR01000017">
    <property type="protein sequence ID" value="OGK51993.1"/>
    <property type="molecule type" value="Genomic_DNA"/>
</dbReference>